<dbReference type="EMBL" id="DVHM01000068">
    <property type="protein sequence ID" value="HIR70463.1"/>
    <property type="molecule type" value="Genomic_DNA"/>
</dbReference>
<feature type="non-terminal residue" evidence="2">
    <location>
        <position position="1"/>
    </location>
</feature>
<comment type="caution">
    <text evidence="2">The sequence shown here is derived from an EMBL/GenBank/DDBJ whole genome shotgun (WGS) entry which is preliminary data.</text>
</comment>
<sequence length="78" mass="9185">EIHVWVYRVGDTRFVIETDREGCRRLKMNFALTERTAAYLKDVAQMTLHARLREEKQRETECREERMPLGTGTSKKAA</sequence>
<feature type="region of interest" description="Disordered" evidence="1">
    <location>
        <begin position="54"/>
        <end position="78"/>
    </location>
</feature>
<reference evidence="2" key="2">
    <citation type="journal article" date="2021" name="PeerJ">
        <title>Extensive microbial diversity within the chicken gut microbiome revealed by metagenomics and culture.</title>
        <authorList>
            <person name="Gilroy R."/>
            <person name="Ravi A."/>
            <person name="Getino M."/>
            <person name="Pursley I."/>
            <person name="Horton D.L."/>
            <person name="Alikhan N.F."/>
            <person name="Baker D."/>
            <person name="Gharbi K."/>
            <person name="Hall N."/>
            <person name="Watson M."/>
            <person name="Adriaenssens E.M."/>
            <person name="Foster-Nyarko E."/>
            <person name="Jarju S."/>
            <person name="Secka A."/>
            <person name="Antonio M."/>
            <person name="Oren A."/>
            <person name="Chaudhuri R.R."/>
            <person name="La Ragione R."/>
            <person name="Hildebrand F."/>
            <person name="Pallen M.J."/>
        </authorList>
    </citation>
    <scope>NUCLEOTIDE SEQUENCE</scope>
    <source>
        <strain evidence="2">ChiSjej5B23-6657</strain>
    </source>
</reference>
<gene>
    <name evidence="2" type="ORF">IAA55_04195</name>
</gene>
<evidence type="ECO:0000313" key="3">
    <source>
        <dbReference type="Proteomes" id="UP000823912"/>
    </source>
</evidence>
<evidence type="ECO:0000313" key="2">
    <source>
        <dbReference type="EMBL" id="HIR70463.1"/>
    </source>
</evidence>
<reference evidence="2" key="1">
    <citation type="submission" date="2020-10" db="EMBL/GenBank/DDBJ databases">
        <authorList>
            <person name="Gilroy R."/>
        </authorList>
    </citation>
    <scope>NUCLEOTIDE SEQUENCE</scope>
    <source>
        <strain evidence="2">ChiSjej5B23-6657</strain>
    </source>
</reference>
<dbReference type="Proteomes" id="UP000823912">
    <property type="component" value="Unassembled WGS sequence"/>
</dbReference>
<evidence type="ECO:0000256" key="1">
    <source>
        <dbReference type="SAM" id="MobiDB-lite"/>
    </source>
</evidence>
<protein>
    <submittedName>
        <fullName evidence="2">Uncharacterized protein</fullName>
    </submittedName>
</protein>
<organism evidence="2 3">
    <name type="scientific">Candidatus Pullilachnospira gallistercoris</name>
    <dbReference type="NCBI Taxonomy" id="2840911"/>
    <lineage>
        <taxon>Bacteria</taxon>
        <taxon>Bacillati</taxon>
        <taxon>Bacillota</taxon>
        <taxon>Clostridia</taxon>
        <taxon>Lachnospirales</taxon>
        <taxon>Lachnospiraceae</taxon>
        <taxon>Lachnospiraceae incertae sedis</taxon>
        <taxon>Candidatus Pullilachnospira</taxon>
    </lineage>
</organism>
<dbReference type="AlphaFoldDB" id="A0A9D1E8Z2"/>
<name>A0A9D1E8Z2_9FIRM</name>
<feature type="compositionally biased region" description="Basic and acidic residues" evidence="1">
    <location>
        <begin position="54"/>
        <end position="67"/>
    </location>
</feature>
<proteinExistence type="predicted"/>
<accession>A0A9D1E8Z2</accession>